<feature type="transmembrane region" description="Helical" evidence="7">
    <location>
        <begin position="138"/>
        <end position="158"/>
    </location>
</feature>
<organism evidence="8 9">
    <name type="scientific">Anaerovirgula multivorans</name>
    <dbReference type="NCBI Taxonomy" id="312168"/>
    <lineage>
        <taxon>Bacteria</taxon>
        <taxon>Bacillati</taxon>
        <taxon>Bacillota</taxon>
        <taxon>Clostridia</taxon>
        <taxon>Peptostreptococcales</taxon>
        <taxon>Natronincolaceae</taxon>
        <taxon>Anaerovirgula</taxon>
    </lineage>
</organism>
<feature type="transmembrane region" description="Helical" evidence="7">
    <location>
        <begin position="165"/>
        <end position="187"/>
    </location>
</feature>
<evidence type="ECO:0000256" key="1">
    <source>
        <dbReference type="ARBA" id="ARBA00004127"/>
    </source>
</evidence>
<dbReference type="PANTHER" id="PTHR20855">
    <property type="entry name" value="ADIPOR/PROGESTIN RECEPTOR-RELATED"/>
    <property type="match status" value="1"/>
</dbReference>
<evidence type="ECO:0000256" key="2">
    <source>
        <dbReference type="ARBA" id="ARBA00008488"/>
    </source>
</evidence>
<feature type="transmembrane region" description="Helical" evidence="7">
    <location>
        <begin position="87"/>
        <end position="105"/>
    </location>
</feature>
<evidence type="ECO:0000256" key="4">
    <source>
        <dbReference type="ARBA" id="ARBA00022989"/>
    </source>
</evidence>
<keyword evidence="6" id="KW-0862">Zinc</keyword>
<dbReference type="PANTHER" id="PTHR20855:SF129">
    <property type="entry name" value="HEMOLYSIN-3 HOMOLOG"/>
    <property type="match status" value="1"/>
</dbReference>
<dbReference type="InterPro" id="IPR004254">
    <property type="entry name" value="AdipoR/HlyIII-related"/>
</dbReference>
<dbReference type="GO" id="GO:0140911">
    <property type="term" value="F:pore-forming activity"/>
    <property type="evidence" value="ECO:0007669"/>
    <property type="project" value="InterPro"/>
</dbReference>
<evidence type="ECO:0000256" key="7">
    <source>
        <dbReference type="SAM" id="Phobius"/>
    </source>
</evidence>
<name>A0A239DHT8_9FIRM</name>
<sequence>MTKIIVRKDFSMGEEIANAVTHGLGVLLGIAALVIFAIKGAKTQDILYTVSMMIYSVSTIVLYANSMLYHAFKEGKTKNVFERLDHLSIYILIAGSYTPLCLIAIGGMKGIIICSIQWTLAIVGVTFKAIWIDRFVKIHVLIYLIMGWMISFFISSIFKSVSFTGFYLLLAGGIAYSIGVLFYVFNWFKYHHFVWHIFVLAGSILIFFSLYSL</sequence>
<dbReference type="RefSeq" id="WP_089282689.1">
    <property type="nucleotide sequence ID" value="NZ_FZOJ01000007.1"/>
</dbReference>
<dbReference type="Proteomes" id="UP000198304">
    <property type="component" value="Unassembled WGS sequence"/>
</dbReference>
<protein>
    <submittedName>
        <fullName evidence="8">Hemolysin III</fullName>
    </submittedName>
</protein>
<keyword evidence="3 7" id="KW-0812">Transmembrane</keyword>
<dbReference type="Pfam" id="PF03006">
    <property type="entry name" value="HlyIII"/>
    <property type="match status" value="1"/>
</dbReference>
<feature type="transmembrane region" description="Helical" evidence="7">
    <location>
        <begin position="193"/>
        <end position="211"/>
    </location>
</feature>
<keyword evidence="6" id="KW-0479">Metal-binding</keyword>
<reference evidence="8 9" key="1">
    <citation type="submission" date="2017-06" db="EMBL/GenBank/DDBJ databases">
        <authorList>
            <person name="Kim H.J."/>
            <person name="Triplett B.A."/>
        </authorList>
    </citation>
    <scope>NUCLEOTIDE SEQUENCE [LARGE SCALE GENOMIC DNA]</scope>
    <source>
        <strain evidence="8 9">SCA</strain>
    </source>
</reference>
<feature type="transmembrane region" description="Helical" evidence="7">
    <location>
        <begin position="112"/>
        <end position="132"/>
    </location>
</feature>
<dbReference type="OrthoDB" id="9813689at2"/>
<dbReference type="NCBIfam" id="TIGR01065">
    <property type="entry name" value="hlyIII"/>
    <property type="match status" value="1"/>
</dbReference>
<keyword evidence="4 7" id="KW-1133">Transmembrane helix</keyword>
<dbReference type="GO" id="GO:0016020">
    <property type="term" value="C:membrane"/>
    <property type="evidence" value="ECO:0007669"/>
    <property type="project" value="InterPro"/>
</dbReference>
<comment type="subcellular location">
    <subcellularLocation>
        <location evidence="1">Endomembrane system</location>
        <topology evidence="1">Multi-pass membrane protein</topology>
    </subcellularLocation>
</comment>
<dbReference type="EMBL" id="FZOJ01000007">
    <property type="protein sequence ID" value="SNS31303.1"/>
    <property type="molecule type" value="Genomic_DNA"/>
</dbReference>
<comment type="similarity">
    <text evidence="2">Belongs to the UPF0073 (Hly-III) family.</text>
</comment>
<proteinExistence type="inferred from homology"/>
<evidence type="ECO:0000313" key="9">
    <source>
        <dbReference type="Proteomes" id="UP000198304"/>
    </source>
</evidence>
<evidence type="ECO:0000256" key="3">
    <source>
        <dbReference type="ARBA" id="ARBA00022692"/>
    </source>
</evidence>
<dbReference type="GO" id="GO:0046872">
    <property type="term" value="F:metal ion binding"/>
    <property type="evidence" value="ECO:0007669"/>
    <property type="project" value="UniProtKB-KW"/>
</dbReference>
<accession>A0A239DHT8</accession>
<feature type="transmembrane region" description="Helical" evidence="7">
    <location>
        <begin position="45"/>
        <end position="67"/>
    </location>
</feature>
<evidence type="ECO:0000256" key="6">
    <source>
        <dbReference type="PIRSR" id="PIRSR604254-1"/>
    </source>
</evidence>
<dbReference type="InterPro" id="IPR005744">
    <property type="entry name" value="Hy-lIII"/>
</dbReference>
<keyword evidence="5 7" id="KW-0472">Membrane</keyword>
<feature type="binding site" evidence="6">
    <location>
        <position position="70"/>
    </location>
    <ligand>
        <name>Zn(2+)</name>
        <dbReference type="ChEBI" id="CHEBI:29105"/>
    </ligand>
</feature>
<gene>
    <name evidence="8" type="ORF">SAMN05446037_1007159</name>
</gene>
<dbReference type="GO" id="GO:0012505">
    <property type="term" value="C:endomembrane system"/>
    <property type="evidence" value="ECO:0007669"/>
    <property type="project" value="UniProtKB-SubCell"/>
</dbReference>
<feature type="binding site" evidence="6">
    <location>
        <position position="192"/>
    </location>
    <ligand>
        <name>Zn(2+)</name>
        <dbReference type="ChEBI" id="CHEBI:29105"/>
    </ligand>
</feature>
<evidence type="ECO:0000313" key="8">
    <source>
        <dbReference type="EMBL" id="SNS31303.1"/>
    </source>
</evidence>
<keyword evidence="9" id="KW-1185">Reference proteome</keyword>
<feature type="binding site" evidence="6">
    <location>
        <position position="196"/>
    </location>
    <ligand>
        <name>Zn(2+)</name>
        <dbReference type="ChEBI" id="CHEBI:29105"/>
    </ligand>
</feature>
<dbReference type="AlphaFoldDB" id="A0A239DHT8"/>
<feature type="transmembrane region" description="Helical" evidence="7">
    <location>
        <begin position="20"/>
        <end position="38"/>
    </location>
</feature>
<evidence type="ECO:0000256" key="5">
    <source>
        <dbReference type="ARBA" id="ARBA00023136"/>
    </source>
</evidence>